<gene>
    <name evidence="2" type="ORF">TRIVIDRAFT_64054</name>
</gene>
<dbReference type="Proteomes" id="UP000007115">
    <property type="component" value="Unassembled WGS sequence"/>
</dbReference>
<evidence type="ECO:0000256" key="1">
    <source>
        <dbReference type="SAM" id="MobiDB-lite"/>
    </source>
</evidence>
<organism evidence="2 3">
    <name type="scientific">Hypocrea virens (strain Gv29-8 / FGSC 10586)</name>
    <name type="common">Gliocladium virens</name>
    <name type="synonym">Trichoderma virens</name>
    <dbReference type="NCBI Taxonomy" id="413071"/>
    <lineage>
        <taxon>Eukaryota</taxon>
        <taxon>Fungi</taxon>
        <taxon>Dikarya</taxon>
        <taxon>Ascomycota</taxon>
        <taxon>Pezizomycotina</taxon>
        <taxon>Sordariomycetes</taxon>
        <taxon>Hypocreomycetidae</taxon>
        <taxon>Hypocreales</taxon>
        <taxon>Hypocreaceae</taxon>
        <taxon>Trichoderma</taxon>
    </lineage>
</organism>
<dbReference type="RefSeq" id="XP_013957727.1">
    <property type="nucleotide sequence ID" value="XM_014102252.1"/>
</dbReference>
<keyword evidence="3" id="KW-1185">Reference proteome</keyword>
<dbReference type="AlphaFoldDB" id="G9MNQ2"/>
<proteinExistence type="predicted"/>
<dbReference type="HOGENOM" id="CLU_1447881_0_0_1"/>
<dbReference type="EMBL" id="ABDF02000005">
    <property type="protein sequence ID" value="EHK23507.1"/>
    <property type="molecule type" value="Genomic_DNA"/>
</dbReference>
<evidence type="ECO:0000313" key="2">
    <source>
        <dbReference type="EMBL" id="EHK23507.1"/>
    </source>
</evidence>
<accession>G9MNQ2</accession>
<reference evidence="2 3" key="1">
    <citation type="journal article" date="2011" name="Genome Biol.">
        <title>Comparative genome sequence analysis underscores mycoparasitism as the ancestral life style of Trichoderma.</title>
        <authorList>
            <person name="Kubicek C.P."/>
            <person name="Herrera-Estrella A."/>
            <person name="Seidl-Seiboth V."/>
            <person name="Martinez D.A."/>
            <person name="Druzhinina I.S."/>
            <person name="Thon M."/>
            <person name="Zeilinger S."/>
            <person name="Casas-Flores S."/>
            <person name="Horwitz B.A."/>
            <person name="Mukherjee P.K."/>
            <person name="Mukherjee M."/>
            <person name="Kredics L."/>
            <person name="Alcaraz L.D."/>
            <person name="Aerts A."/>
            <person name="Antal Z."/>
            <person name="Atanasova L."/>
            <person name="Cervantes-Badillo M.G."/>
            <person name="Challacombe J."/>
            <person name="Chertkov O."/>
            <person name="McCluskey K."/>
            <person name="Coulpier F."/>
            <person name="Deshpande N."/>
            <person name="von Doehren H."/>
            <person name="Ebbole D.J."/>
            <person name="Esquivel-Naranjo E.U."/>
            <person name="Fekete E."/>
            <person name="Flipphi M."/>
            <person name="Glaser F."/>
            <person name="Gomez-Rodriguez E.Y."/>
            <person name="Gruber S."/>
            <person name="Han C."/>
            <person name="Henrissat B."/>
            <person name="Hermosa R."/>
            <person name="Hernandez-Onate M."/>
            <person name="Karaffa L."/>
            <person name="Kosti I."/>
            <person name="Le Crom S."/>
            <person name="Lindquist E."/>
            <person name="Lucas S."/>
            <person name="Luebeck M."/>
            <person name="Luebeck P.S."/>
            <person name="Margeot A."/>
            <person name="Metz B."/>
            <person name="Misra M."/>
            <person name="Nevalainen H."/>
            <person name="Omann M."/>
            <person name="Packer N."/>
            <person name="Perrone G."/>
            <person name="Uresti-Rivera E.E."/>
            <person name="Salamov A."/>
            <person name="Schmoll M."/>
            <person name="Seiboth B."/>
            <person name="Shapiro H."/>
            <person name="Sukno S."/>
            <person name="Tamayo-Ramos J.A."/>
            <person name="Tisch D."/>
            <person name="Wiest A."/>
            <person name="Wilkinson H.H."/>
            <person name="Zhang M."/>
            <person name="Coutinho P.M."/>
            <person name="Kenerley C.M."/>
            <person name="Monte E."/>
            <person name="Baker S.E."/>
            <person name="Grigoriev I.V."/>
        </authorList>
    </citation>
    <scope>NUCLEOTIDE SEQUENCE [LARGE SCALE GENOMIC DNA]</scope>
    <source>
        <strain evidence="3">Gv29-8 / FGSC 10586</strain>
    </source>
</reference>
<dbReference type="VEuPathDB" id="FungiDB:TRIVIDRAFT_64054"/>
<feature type="region of interest" description="Disordered" evidence="1">
    <location>
        <begin position="26"/>
        <end position="59"/>
    </location>
</feature>
<dbReference type="GeneID" id="25796559"/>
<sequence length="187" mass="20576">MSSEPVSELSELAEISAMLLRLLDSENDLPDPRPSTLADIQRDPTPEETRPQESGKQTIPKIVLTTPTGQEMAISPPKKTVHWPTRPASLIPNKRRVRDTANINRNGKKKPTTFRFGLIQMIEFPLDYGTTCFSLMLDTTSLGKTNTSGIHIHQAESTMPSLCGRSGTSIPDDVSLSISLIEHLNSV</sequence>
<protein>
    <submittedName>
        <fullName evidence="2">Uncharacterized protein</fullName>
    </submittedName>
</protein>
<comment type="caution">
    <text evidence="2">The sequence shown here is derived from an EMBL/GenBank/DDBJ whole genome shotgun (WGS) entry which is preliminary data.</text>
</comment>
<feature type="compositionally biased region" description="Basic and acidic residues" evidence="1">
    <location>
        <begin position="40"/>
        <end position="53"/>
    </location>
</feature>
<evidence type="ECO:0000313" key="3">
    <source>
        <dbReference type="Proteomes" id="UP000007115"/>
    </source>
</evidence>
<name>G9MNQ2_HYPVG</name>
<dbReference type="InParanoid" id="G9MNQ2"/>